<comment type="similarity">
    <text evidence="1">Belongs to the N(4)/N(6)-methyltransferase family. N(4) subfamily.</text>
</comment>
<evidence type="ECO:0000256" key="4">
    <source>
        <dbReference type="ARBA" id="ARBA00022691"/>
    </source>
</evidence>
<proteinExistence type="inferred from homology"/>
<evidence type="ECO:0000256" key="6">
    <source>
        <dbReference type="ARBA" id="ARBA00023125"/>
    </source>
</evidence>
<evidence type="ECO:0000256" key="8">
    <source>
        <dbReference type="RuleBase" id="RU362026"/>
    </source>
</evidence>
<comment type="catalytic activity">
    <reaction evidence="7">
        <text>a 2'-deoxycytidine in DNA + S-adenosyl-L-methionine = an N(4)-methyl-2'-deoxycytidine in DNA + S-adenosyl-L-homocysteine + H(+)</text>
        <dbReference type="Rhea" id="RHEA:16857"/>
        <dbReference type="Rhea" id="RHEA-COMP:11369"/>
        <dbReference type="Rhea" id="RHEA-COMP:13674"/>
        <dbReference type="ChEBI" id="CHEBI:15378"/>
        <dbReference type="ChEBI" id="CHEBI:57856"/>
        <dbReference type="ChEBI" id="CHEBI:59789"/>
        <dbReference type="ChEBI" id="CHEBI:85452"/>
        <dbReference type="ChEBI" id="CHEBI:137933"/>
        <dbReference type="EC" id="2.1.1.113"/>
    </reaction>
</comment>
<dbReference type="GO" id="GO:0008170">
    <property type="term" value="F:N-methyltransferase activity"/>
    <property type="evidence" value="ECO:0007669"/>
    <property type="project" value="InterPro"/>
</dbReference>
<evidence type="ECO:0000259" key="10">
    <source>
        <dbReference type="Pfam" id="PF01555"/>
    </source>
</evidence>
<dbReference type="GO" id="GO:0005737">
    <property type="term" value="C:cytoplasm"/>
    <property type="evidence" value="ECO:0007669"/>
    <property type="project" value="TreeGrafter"/>
</dbReference>
<dbReference type="GO" id="GO:0032259">
    <property type="term" value="P:methylation"/>
    <property type="evidence" value="ECO:0007669"/>
    <property type="project" value="UniProtKB-KW"/>
</dbReference>
<dbReference type="PROSITE" id="PS00093">
    <property type="entry name" value="N4_MTASE"/>
    <property type="match status" value="1"/>
</dbReference>
<dbReference type="GO" id="GO:0009307">
    <property type="term" value="P:DNA restriction-modification system"/>
    <property type="evidence" value="ECO:0007669"/>
    <property type="project" value="UniProtKB-KW"/>
</dbReference>
<keyword evidence="6" id="KW-0238">DNA-binding</keyword>
<dbReference type="PANTHER" id="PTHR13370">
    <property type="entry name" value="RNA METHYLASE-RELATED"/>
    <property type="match status" value="1"/>
</dbReference>
<dbReference type="AlphaFoldDB" id="A0A484HJ63"/>
<evidence type="ECO:0000256" key="7">
    <source>
        <dbReference type="ARBA" id="ARBA00049120"/>
    </source>
</evidence>
<feature type="domain" description="DNA methylase N-4/N-6" evidence="10">
    <location>
        <begin position="40"/>
        <end position="264"/>
    </location>
</feature>
<evidence type="ECO:0000256" key="1">
    <source>
        <dbReference type="ARBA" id="ARBA00010203"/>
    </source>
</evidence>
<dbReference type="GO" id="GO:0003677">
    <property type="term" value="F:DNA binding"/>
    <property type="evidence" value="ECO:0007669"/>
    <property type="project" value="UniProtKB-KW"/>
</dbReference>
<evidence type="ECO:0000313" key="11">
    <source>
        <dbReference type="EMBL" id="VEN74278.1"/>
    </source>
</evidence>
<evidence type="ECO:0000256" key="5">
    <source>
        <dbReference type="ARBA" id="ARBA00022747"/>
    </source>
</evidence>
<dbReference type="GO" id="GO:0015667">
    <property type="term" value="F:site-specific DNA-methyltransferase (cytosine-N4-specific) activity"/>
    <property type="evidence" value="ECO:0007669"/>
    <property type="project" value="UniProtKB-EC"/>
</dbReference>
<reference evidence="11" key="1">
    <citation type="submission" date="2019-01" db="EMBL/GenBank/DDBJ databases">
        <authorList>
            <consortium name="Genoscope - CEA"/>
            <person name="William W."/>
        </authorList>
    </citation>
    <scope>NUCLEOTIDE SEQUENCE</scope>
    <source>
        <strain evidence="11">CR-1</strain>
    </source>
</reference>
<keyword evidence="2 11" id="KW-0489">Methyltransferase</keyword>
<dbReference type="Gene3D" id="3.40.50.150">
    <property type="entry name" value="Vaccinia Virus protein VP39"/>
    <property type="match status" value="1"/>
</dbReference>
<dbReference type="PRINTS" id="PR00508">
    <property type="entry name" value="S21N4MTFRASE"/>
</dbReference>
<dbReference type="InterPro" id="IPR017985">
    <property type="entry name" value="MeTrfase_CN4_CS"/>
</dbReference>
<keyword evidence="4" id="KW-0949">S-adenosyl-L-methionine</keyword>
<evidence type="ECO:0000256" key="9">
    <source>
        <dbReference type="SAM" id="MobiDB-lite"/>
    </source>
</evidence>
<dbReference type="GO" id="GO:0009007">
    <property type="term" value="F:site-specific DNA-methyltransferase (adenine-specific) activity"/>
    <property type="evidence" value="ECO:0007669"/>
    <property type="project" value="TreeGrafter"/>
</dbReference>
<dbReference type="EMBL" id="CAACVI010000023">
    <property type="protein sequence ID" value="VEN74278.1"/>
    <property type="molecule type" value="Genomic_DNA"/>
</dbReference>
<dbReference type="InterPro" id="IPR002941">
    <property type="entry name" value="DNA_methylase_N4/N6"/>
</dbReference>
<keyword evidence="3 11" id="KW-0808">Transferase</keyword>
<evidence type="ECO:0000256" key="2">
    <source>
        <dbReference type="ARBA" id="ARBA00022603"/>
    </source>
</evidence>
<evidence type="ECO:0000256" key="3">
    <source>
        <dbReference type="ARBA" id="ARBA00022679"/>
    </source>
</evidence>
<name>A0A484HJ63_9BACT</name>
<dbReference type="SUPFAM" id="SSF53335">
    <property type="entry name" value="S-adenosyl-L-methionine-dependent methyltransferases"/>
    <property type="match status" value="1"/>
</dbReference>
<protein>
    <recommendedName>
        <fullName evidence="8">Methyltransferase</fullName>
        <ecNumber evidence="8">2.1.1.-</ecNumber>
    </recommendedName>
</protein>
<dbReference type="PANTHER" id="PTHR13370:SF3">
    <property type="entry name" value="TRNA (GUANINE(10)-N2)-METHYLTRANSFERASE HOMOLOG"/>
    <property type="match status" value="1"/>
</dbReference>
<dbReference type="EC" id="2.1.1.-" evidence="8"/>
<keyword evidence="5" id="KW-0680">Restriction system</keyword>
<dbReference type="InterPro" id="IPR001091">
    <property type="entry name" value="RM_Methyltransferase"/>
</dbReference>
<gene>
    <name evidence="11" type="ORF">EPICR_30213</name>
</gene>
<accession>A0A484HJ63</accession>
<sequence>MEAIFGLDVKIAETFSEDQKAVVFHGSCLDLLKDIPDHSVQLVVTSPPYNIGKEYEKKLEIKTYLDQQKEVIKECVRILSHTGSVCWQVGNYVKDGAIIPLDTVLYPIFHDLNLVMRNRIVWHFEHGLHCSRRFSGRYETIMWFTRKTKEFVFDLDPVRVPQKYPAKKYFKGPKAGQYSCNPLGKNPGDVWDVPNVKSNHVEKTQHPCQFPVELIERLVLSMTQKGDWVFDPFLGAGTSIIAAIRRGRKGVGAETEKRYVDIARDRIQKAIDGTLRTRPMNKPKYDPSSSRNRLAISPWDRKDLISHQLTLPESRGGGAL</sequence>
<organism evidence="11">
    <name type="scientific">uncultured Desulfobacteraceae bacterium</name>
    <dbReference type="NCBI Taxonomy" id="218296"/>
    <lineage>
        <taxon>Bacteria</taxon>
        <taxon>Pseudomonadati</taxon>
        <taxon>Thermodesulfobacteriota</taxon>
        <taxon>Desulfobacteria</taxon>
        <taxon>Desulfobacterales</taxon>
        <taxon>Desulfobacteraceae</taxon>
        <taxon>environmental samples</taxon>
    </lineage>
</organism>
<dbReference type="Pfam" id="PF01555">
    <property type="entry name" value="N6_N4_Mtase"/>
    <property type="match status" value="1"/>
</dbReference>
<dbReference type="InterPro" id="IPR029063">
    <property type="entry name" value="SAM-dependent_MTases_sf"/>
</dbReference>
<feature type="region of interest" description="Disordered" evidence="9">
    <location>
        <begin position="274"/>
        <end position="293"/>
    </location>
</feature>